<sequence length="513" mass="58309">MFQNILARLKGMFAKMGLIKEINNVSQLAAVQESERQYNRIEIWKSLYHGRLAQLYDSPFHETKWMSVDGTHHKRWRATMGMPKVVAQEMAKLVFNEKCVINISVSGNDSIEEQLNEILENSHFHKLFQGKLEAMFAMGGLVIKPYYKDGSIHFSFVTADCFLPVQSTNDHIEAGVFLNVTRKGKKFYTLLEWHTWDGPTYVITNELYESDTEGSLGHKVSLSILYPDIEPETRIENLTHPLFVYIKPNLANNFDLDSPLGISIYANAIDTLKSLDVAFDSFQREFILGKKRIMVPQQALRTVVDPATGQMVRYFDVEDEVFKAYADTDNEDKIQDISVELRVQEHIDAINALLNILASQLGFSAGTFAFTGGASVATATQVISENSQTFRTKNSHETVIEAGLKELVHVLVEMMVLYGELSSIPDEIDVTVDFDDSIAEDRIQNANFYMTLVAAELMPKVEAIRRIFDLTEEQAQEWLDRIQQENTQQVPQMMESFLSTAETSIRNVNRTGR</sequence>
<dbReference type="NCBIfam" id="TIGR01542">
    <property type="entry name" value="A118_put_portal"/>
    <property type="match status" value="1"/>
</dbReference>
<evidence type="ECO:0000313" key="1">
    <source>
        <dbReference type="EMBL" id="KYC72301.1"/>
    </source>
</evidence>
<dbReference type="InterPro" id="IPR006432">
    <property type="entry name" value="Phage_portal_A118-type"/>
</dbReference>
<protein>
    <recommendedName>
        <fullName evidence="3">Portal protein</fullName>
    </recommendedName>
</protein>
<dbReference type="EMBL" id="LQYI01000021">
    <property type="protein sequence ID" value="KYC72301.1"/>
    <property type="molecule type" value="Genomic_DNA"/>
</dbReference>
<dbReference type="PATRIC" id="fig|1398.25.peg.1512"/>
<dbReference type="PIRSF" id="PIRSF011911">
    <property type="entry name" value="A118_put_portal"/>
    <property type="match status" value="1"/>
</dbReference>
<dbReference type="InterPro" id="IPR021145">
    <property type="entry name" value="Portal_protein_SPP1_Gp6-like"/>
</dbReference>
<proteinExistence type="predicted"/>
<organism evidence="1 2">
    <name type="scientific">Heyndrickxia coagulans</name>
    <name type="common">Weizmannia coagulans</name>
    <dbReference type="NCBI Taxonomy" id="1398"/>
    <lineage>
        <taxon>Bacteria</taxon>
        <taxon>Bacillati</taxon>
        <taxon>Bacillota</taxon>
        <taxon>Bacilli</taxon>
        <taxon>Bacillales</taxon>
        <taxon>Bacillaceae</taxon>
        <taxon>Heyndrickxia</taxon>
    </lineage>
</organism>
<accession>A0A150KIS1</accession>
<evidence type="ECO:0008006" key="3">
    <source>
        <dbReference type="Google" id="ProtNLM"/>
    </source>
</evidence>
<evidence type="ECO:0000313" key="2">
    <source>
        <dbReference type="Proteomes" id="UP000075304"/>
    </source>
</evidence>
<comment type="caution">
    <text evidence="1">The sequence shown here is derived from an EMBL/GenBank/DDBJ whole genome shotgun (WGS) entry which is preliminary data.</text>
</comment>
<gene>
    <name evidence="1" type="ORF">B4099_3663</name>
</gene>
<dbReference type="AlphaFoldDB" id="A0A150KIS1"/>
<dbReference type="Pfam" id="PF05133">
    <property type="entry name" value="SPP1_portal"/>
    <property type="match status" value="1"/>
</dbReference>
<dbReference type="Proteomes" id="UP000075304">
    <property type="component" value="Unassembled WGS sequence"/>
</dbReference>
<name>A0A150KIS1_HEYCO</name>
<reference evidence="1 2" key="1">
    <citation type="submission" date="2016-01" db="EMBL/GenBank/DDBJ databases">
        <title>Genome Sequences of Twelve Sporeforming Bacillus Species Isolated from Foods.</title>
        <authorList>
            <person name="Berendsen E.M."/>
            <person name="Wells-Bennik M.H."/>
            <person name="Krawcyk A.O."/>
            <person name="De Jong A."/>
            <person name="Holsappel S."/>
            <person name="Eijlander R.T."/>
            <person name="Kuipers O.P."/>
        </authorList>
    </citation>
    <scope>NUCLEOTIDE SEQUENCE [LARGE SCALE GENOMIC DNA]</scope>
    <source>
        <strain evidence="1 2">B4099</strain>
    </source>
</reference>
<dbReference type="RefSeq" id="WP_061574378.1">
    <property type="nucleotide sequence ID" value="NZ_LQYI01000021.1"/>
</dbReference>